<evidence type="ECO:0000313" key="1">
    <source>
        <dbReference type="EMBL" id="PFT50846.1"/>
    </source>
</evidence>
<proteinExistence type="predicted"/>
<organism evidence="1 2">
    <name type="scientific">Bacillus thuringiensis</name>
    <dbReference type="NCBI Taxonomy" id="1428"/>
    <lineage>
        <taxon>Bacteria</taxon>
        <taxon>Bacillati</taxon>
        <taxon>Bacillota</taxon>
        <taxon>Bacilli</taxon>
        <taxon>Bacillales</taxon>
        <taxon>Bacillaceae</taxon>
        <taxon>Bacillus</taxon>
        <taxon>Bacillus cereus group</taxon>
    </lineage>
</organism>
<name>A0A9X7FXW9_BACTU</name>
<sequence>MAYENTGAKKIYLASPFFCEEEIERVAFMEKLLREQGFDVFSPRENQFDQYELFSKEWREAVYLNDMKHLMEADMVVAIYDGEGEGSDQGTIFEVGAGIVAGKFVIVFTEKHDGINLMLTDSCHAFLKGRQEALDYDWKNLPTNYWHGGVR</sequence>
<evidence type="ECO:0000313" key="2">
    <source>
        <dbReference type="Proteomes" id="UP000226106"/>
    </source>
</evidence>
<dbReference type="EMBL" id="NVCO01000007">
    <property type="protein sequence ID" value="PFT50846.1"/>
    <property type="molecule type" value="Genomic_DNA"/>
</dbReference>
<accession>A0A9X7FXW9</accession>
<dbReference type="Proteomes" id="UP000226106">
    <property type="component" value="Unassembled WGS sequence"/>
</dbReference>
<dbReference type="SUPFAM" id="SSF52309">
    <property type="entry name" value="N-(deoxy)ribosyltransferase-like"/>
    <property type="match status" value="1"/>
</dbReference>
<comment type="caution">
    <text evidence="1">The sequence shown here is derived from an EMBL/GenBank/DDBJ whole genome shotgun (WGS) entry which is preliminary data.</text>
</comment>
<reference evidence="1 2" key="1">
    <citation type="submission" date="2017-09" db="EMBL/GenBank/DDBJ databases">
        <title>Large-scale bioinformatics analysis of Bacillus genomes uncovers conserved roles of natural products in bacterial physiology.</title>
        <authorList>
            <consortium name="Agbiome Team Llc"/>
            <person name="Bleich R.M."/>
            <person name="Grubbs K.J."/>
            <person name="Santa Maria K.C."/>
            <person name="Allen S.E."/>
            <person name="Farag S."/>
            <person name="Shank E.A."/>
            <person name="Bowers A."/>
        </authorList>
    </citation>
    <scope>NUCLEOTIDE SEQUENCE [LARGE SCALE GENOMIC DNA]</scope>
    <source>
        <strain evidence="1 2">AFS065400</strain>
    </source>
</reference>
<dbReference type="Gene3D" id="3.40.50.450">
    <property type="match status" value="1"/>
</dbReference>
<gene>
    <name evidence="1" type="ORF">COK72_02230</name>
</gene>
<protein>
    <submittedName>
        <fullName evidence="1">Nucleoside 2-deoxyribosyltransferase</fullName>
    </submittedName>
</protein>
<dbReference type="Pfam" id="PF05014">
    <property type="entry name" value="Nuc_deoxyrib_tr"/>
    <property type="match status" value="1"/>
</dbReference>
<dbReference type="AlphaFoldDB" id="A0A9X7FXW9"/>
<dbReference type="InterPro" id="IPR007710">
    <property type="entry name" value="Nucleoside_deoxyribTrfase"/>
</dbReference>
<dbReference type="RefSeq" id="WP_098392830.1">
    <property type="nucleotide sequence ID" value="NZ_NTVZ01000052.1"/>
</dbReference>